<dbReference type="FunFam" id="3.40.50.2000:FF:000027">
    <property type="entry name" value="Glycosyltransferase"/>
    <property type="match status" value="1"/>
</dbReference>
<comment type="caution">
    <text evidence="5">The sequence shown here is derived from an EMBL/GenBank/DDBJ whole genome shotgun (WGS) entry which is preliminary data.</text>
</comment>
<reference evidence="5" key="1">
    <citation type="submission" date="2020-06" db="EMBL/GenBank/DDBJ databases">
        <authorList>
            <person name="Li T."/>
            <person name="Hu X."/>
            <person name="Zhang T."/>
            <person name="Song X."/>
            <person name="Zhang H."/>
            <person name="Dai N."/>
            <person name="Sheng W."/>
            <person name="Hou X."/>
            <person name="Wei L."/>
        </authorList>
    </citation>
    <scope>NUCLEOTIDE SEQUENCE</scope>
    <source>
        <strain evidence="5">G01</strain>
        <tissue evidence="5">Leaf</tissue>
    </source>
</reference>
<evidence type="ECO:0000313" key="5">
    <source>
        <dbReference type="EMBL" id="KAL0314969.1"/>
    </source>
</evidence>
<evidence type="ECO:0000256" key="4">
    <source>
        <dbReference type="SAM" id="MobiDB-lite"/>
    </source>
</evidence>
<organism evidence="5">
    <name type="scientific">Sesamum angustifolium</name>
    <dbReference type="NCBI Taxonomy" id="2727405"/>
    <lineage>
        <taxon>Eukaryota</taxon>
        <taxon>Viridiplantae</taxon>
        <taxon>Streptophyta</taxon>
        <taxon>Embryophyta</taxon>
        <taxon>Tracheophyta</taxon>
        <taxon>Spermatophyta</taxon>
        <taxon>Magnoliopsida</taxon>
        <taxon>eudicotyledons</taxon>
        <taxon>Gunneridae</taxon>
        <taxon>Pentapetalae</taxon>
        <taxon>asterids</taxon>
        <taxon>lamiids</taxon>
        <taxon>Lamiales</taxon>
        <taxon>Pedaliaceae</taxon>
        <taxon>Sesamum</taxon>
    </lineage>
</organism>
<name>A0AAW2L6Z8_9LAMI</name>
<dbReference type="PROSITE" id="PS00375">
    <property type="entry name" value="UDPGT"/>
    <property type="match status" value="1"/>
</dbReference>
<sequence>MEDRMVRLEMMMVDMMAMMKSMQTSTLTGGPSQPTASTYAPAQPPIGSSTLNDDDMDLSDKGDTKDPNSVVYVNFGSITVMTSDQLVEFAWGLANSNLPFLWVIRPDLVSGDKAVLPPEFLEATKGRGLLANWCPQERVLRHPSVGGFLTHSGWNSTLESICGGVPMICWPFFAEQQTNCWYCCTKWNIGMEIDSDVKRYGVEILVRKLTIGEEGQEMKRRAMEWKKLALVSAQSSSSENLEKLISRFLLAPSKLA</sequence>
<feature type="compositionally biased region" description="Polar residues" evidence="4">
    <location>
        <begin position="23"/>
        <end position="51"/>
    </location>
</feature>
<comment type="similarity">
    <text evidence="1 3">Belongs to the UDP-glycosyltransferase family.</text>
</comment>
<dbReference type="InterPro" id="IPR002213">
    <property type="entry name" value="UDP_glucos_trans"/>
</dbReference>
<dbReference type="Pfam" id="PF00201">
    <property type="entry name" value="UDPGT"/>
    <property type="match status" value="1"/>
</dbReference>
<accession>A0AAW2L6Z8</accession>
<gene>
    <name evidence="5" type="ORF">Sangu_2341300</name>
</gene>
<dbReference type="GO" id="GO:0080043">
    <property type="term" value="F:quercetin 3-O-glucosyltransferase activity"/>
    <property type="evidence" value="ECO:0007669"/>
    <property type="project" value="TreeGrafter"/>
</dbReference>
<evidence type="ECO:0000256" key="2">
    <source>
        <dbReference type="ARBA" id="ARBA00022679"/>
    </source>
</evidence>
<dbReference type="SUPFAM" id="SSF53756">
    <property type="entry name" value="UDP-Glycosyltransferase/glycogen phosphorylase"/>
    <property type="match status" value="1"/>
</dbReference>
<feature type="region of interest" description="Disordered" evidence="4">
    <location>
        <begin position="23"/>
        <end position="64"/>
    </location>
</feature>
<evidence type="ECO:0000256" key="3">
    <source>
        <dbReference type="RuleBase" id="RU003718"/>
    </source>
</evidence>
<evidence type="ECO:0000256" key="1">
    <source>
        <dbReference type="ARBA" id="ARBA00009995"/>
    </source>
</evidence>
<proteinExistence type="inferred from homology"/>
<keyword evidence="2 3" id="KW-0808">Transferase</keyword>
<dbReference type="PANTHER" id="PTHR11926:SF774">
    <property type="entry name" value="UDP-GLYCOSYLTRANSFERASE 85A1-RELATED"/>
    <property type="match status" value="1"/>
</dbReference>
<keyword evidence="3" id="KW-0328">Glycosyltransferase</keyword>
<dbReference type="PANTHER" id="PTHR11926">
    <property type="entry name" value="GLUCOSYL/GLUCURONOSYL TRANSFERASES"/>
    <property type="match status" value="1"/>
</dbReference>
<dbReference type="InterPro" id="IPR035595">
    <property type="entry name" value="UDP_glycos_trans_CS"/>
</dbReference>
<dbReference type="CDD" id="cd03784">
    <property type="entry name" value="GT1_Gtf-like"/>
    <property type="match status" value="1"/>
</dbReference>
<reference evidence="5" key="2">
    <citation type="journal article" date="2024" name="Plant">
        <title>Genomic evolution and insights into agronomic trait innovations of Sesamum species.</title>
        <authorList>
            <person name="Miao H."/>
            <person name="Wang L."/>
            <person name="Qu L."/>
            <person name="Liu H."/>
            <person name="Sun Y."/>
            <person name="Le M."/>
            <person name="Wang Q."/>
            <person name="Wei S."/>
            <person name="Zheng Y."/>
            <person name="Lin W."/>
            <person name="Duan Y."/>
            <person name="Cao H."/>
            <person name="Xiong S."/>
            <person name="Wang X."/>
            <person name="Wei L."/>
            <person name="Li C."/>
            <person name="Ma Q."/>
            <person name="Ju M."/>
            <person name="Zhao R."/>
            <person name="Li G."/>
            <person name="Mu C."/>
            <person name="Tian Q."/>
            <person name="Mei H."/>
            <person name="Zhang T."/>
            <person name="Gao T."/>
            <person name="Zhang H."/>
        </authorList>
    </citation>
    <scope>NUCLEOTIDE SEQUENCE</scope>
    <source>
        <strain evidence="5">G01</strain>
    </source>
</reference>
<dbReference type="Gene3D" id="3.40.50.2000">
    <property type="entry name" value="Glycogen Phosphorylase B"/>
    <property type="match status" value="1"/>
</dbReference>
<dbReference type="EMBL" id="JACGWK010000015">
    <property type="protein sequence ID" value="KAL0314969.1"/>
    <property type="molecule type" value="Genomic_DNA"/>
</dbReference>
<dbReference type="GO" id="GO:0080044">
    <property type="term" value="F:quercetin 7-O-glucosyltransferase activity"/>
    <property type="evidence" value="ECO:0007669"/>
    <property type="project" value="TreeGrafter"/>
</dbReference>
<protein>
    <submittedName>
        <fullName evidence="5">7-deoxyloganetin glucosyltransferase</fullName>
    </submittedName>
</protein>
<dbReference type="AlphaFoldDB" id="A0AAW2L6Z8"/>